<proteinExistence type="predicted"/>
<feature type="active site" description="Proton donor/acceptor" evidence="1">
    <location>
        <position position="85"/>
    </location>
</feature>
<dbReference type="EMBL" id="VNHY01000003">
    <property type="protein sequence ID" value="TYP92694.1"/>
    <property type="molecule type" value="Genomic_DNA"/>
</dbReference>
<dbReference type="InterPro" id="IPR029033">
    <property type="entry name" value="His_PPase_superfam"/>
</dbReference>
<dbReference type="SUPFAM" id="SSF53254">
    <property type="entry name" value="Phosphoglycerate mutase-like"/>
    <property type="match status" value="1"/>
</dbReference>
<name>A0A5D3YHA1_9BACT</name>
<dbReference type="PIRSF" id="PIRSF000709">
    <property type="entry name" value="6PFK_2-Ptase"/>
    <property type="match status" value="1"/>
</dbReference>
<dbReference type="InterPro" id="IPR001345">
    <property type="entry name" value="PG/BPGM_mutase_AS"/>
</dbReference>
<dbReference type="CDD" id="cd07067">
    <property type="entry name" value="HP_PGM_like"/>
    <property type="match status" value="1"/>
</dbReference>
<feature type="binding site" evidence="2">
    <location>
        <position position="61"/>
    </location>
    <ligand>
        <name>substrate</name>
    </ligand>
</feature>
<dbReference type="GO" id="GO:0016791">
    <property type="term" value="F:phosphatase activity"/>
    <property type="evidence" value="ECO:0007669"/>
    <property type="project" value="TreeGrafter"/>
</dbReference>
<dbReference type="AlphaFoldDB" id="A0A5D3YHA1"/>
<evidence type="ECO:0000256" key="2">
    <source>
        <dbReference type="PIRSR" id="PIRSR613078-2"/>
    </source>
</evidence>
<dbReference type="Proteomes" id="UP000324595">
    <property type="component" value="Unassembled WGS sequence"/>
</dbReference>
<dbReference type="InterPro" id="IPR013078">
    <property type="entry name" value="His_Pase_superF_clade-1"/>
</dbReference>
<dbReference type="InterPro" id="IPR050275">
    <property type="entry name" value="PGM_Phosphatase"/>
</dbReference>
<dbReference type="RefSeq" id="WP_148899385.1">
    <property type="nucleotide sequence ID" value="NZ_VNHY01000003.1"/>
</dbReference>
<dbReference type="PROSITE" id="PS00175">
    <property type="entry name" value="PG_MUTASE"/>
    <property type="match status" value="1"/>
</dbReference>
<feature type="binding site" evidence="2">
    <location>
        <begin position="10"/>
        <end position="17"/>
    </location>
    <ligand>
        <name>substrate</name>
    </ligand>
</feature>
<organism evidence="3 4">
    <name type="scientific">Fodinibius salinus</name>
    <dbReference type="NCBI Taxonomy" id="860790"/>
    <lineage>
        <taxon>Bacteria</taxon>
        <taxon>Pseudomonadati</taxon>
        <taxon>Balneolota</taxon>
        <taxon>Balneolia</taxon>
        <taxon>Balneolales</taxon>
        <taxon>Balneolaceae</taxon>
        <taxon>Fodinibius</taxon>
    </lineage>
</organism>
<gene>
    <name evidence="3" type="ORF">LX73_2057</name>
</gene>
<keyword evidence="4" id="KW-1185">Reference proteome</keyword>
<evidence type="ECO:0000313" key="4">
    <source>
        <dbReference type="Proteomes" id="UP000324595"/>
    </source>
</evidence>
<dbReference type="Pfam" id="PF00300">
    <property type="entry name" value="His_Phos_1"/>
    <property type="match status" value="1"/>
</dbReference>
<dbReference type="OrthoDB" id="9782128at2"/>
<dbReference type="Gene3D" id="3.40.50.1240">
    <property type="entry name" value="Phosphoglycerate mutase-like"/>
    <property type="match status" value="1"/>
</dbReference>
<protein>
    <submittedName>
        <fullName evidence="3">Putative phosphoglycerate mutase</fullName>
    </submittedName>
</protein>
<dbReference type="SMART" id="SM00855">
    <property type="entry name" value="PGAM"/>
    <property type="match status" value="1"/>
</dbReference>
<feature type="active site" description="Tele-phosphohistidine intermediate" evidence="1">
    <location>
        <position position="11"/>
    </location>
</feature>
<comment type="caution">
    <text evidence="3">The sequence shown here is derived from an EMBL/GenBank/DDBJ whole genome shotgun (WGS) entry which is preliminary data.</text>
</comment>
<evidence type="ECO:0000313" key="3">
    <source>
        <dbReference type="EMBL" id="TYP92694.1"/>
    </source>
</evidence>
<reference evidence="3 4" key="1">
    <citation type="submission" date="2019-07" db="EMBL/GenBank/DDBJ databases">
        <title>Genomic Encyclopedia of Archaeal and Bacterial Type Strains, Phase II (KMG-II): from individual species to whole genera.</title>
        <authorList>
            <person name="Goeker M."/>
        </authorList>
    </citation>
    <scope>NUCLEOTIDE SEQUENCE [LARGE SCALE GENOMIC DNA]</scope>
    <source>
        <strain evidence="3 4">DSM 21935</strain>
    </source>
</reference>
<evidence type="ECO:0000256" key="1">
    <source>
        <dbReference type="PIRSR" id="PIRSR613078-1"/>
    </source>
</evidence>
<sequence>MSISNIYLARHGQTEYNRCDQMQGRGIDISLNDTGRRQARAIADHLDGIGLHRIFSSSLKRSKETAQLIAEQHEIELESHADLDEMDFGVFEGRPASEVESQLQELHEKWRSGNVDYACQEGESPRIVLERADSKMKKIVNQHSGTNLLFVLHGRLIRIILSHWLQYGLQGMHRVPHTNGALYHLQWDGDRFEPIYLNYTDHLQNGV</sequence>
<dbReference type="PANTHER" id="PTHR48100">
    <property type="entry name" value="BROAD-SPECIFICITY PHOSPHATASE YOR283W-RELATED"/>
    <property type="match status" value="1"/>
</dbReference>
<accession>A0A5D3YHA1</accession>